<keyword evidence="1" id="KW-0472">Membrane</keyword>
<protein>
    <submittedName>
        <fullName evidence="2">DNA packaging, phage associated</fullName>
    </submittedName>
</protein>
<gene>
    <name evidence="2" type="ordered locus">LSL_0277</name>
</gene>
<dbReference type="KEGG" id="lsl:LSL_0277"/>
<name>A0JQE1_LIGS1</name>
<dbReference type="PATRIC" id="fig|362948.14.peg.355"/>
<feature type="transmembrane region" description="Helical" evidence="1">
    <location>
        <begin position="42"/>
        <end position="60"/>
    </location>
</feature>
<dbReference type="EMBL" id="CP000233">
    <property type="protein sequence ID" value="ABD99091.1"/>
    <property type="molecule type" value="Genomic_DNA"/>
</dbReference>
<keyword evidence="1" id="KW-1133">Transmembrane helix</keyword>
<evidence type="ECO:0000313" key="3">
    <source>
        <dbReference type="Proteomes" id="UP000006559"/>
    </source>
</evidence>
<organism evidence="2 3">
    <name type="scientific">Ligilactobacillus salivarius (strain UCC118)</name>
    <name type="common">Lactobacillus salivarius</name>
    <dbReference type="NCBI Taxonomy" id="362948"/>
    <lineage>
        <taxon>Bacteria</taxon>
        <taxon>Bacillati</taxon>
        <taxon>Bacillota</taxon>
        <taxon>Bacilli</taxon>
        <taxon>Lactobacillales</taxon>
        <taxon>Lactobacillaceae</taxon>
        <taxon>Ligilactobacillus</taxon>
    </lineage>
</organism>
<keyword evidence="1" id="KW-0812">Transmembrane</keyword>
<keyword evidence="3" id="KW-1185">Reference proteome</keyword>
<sequence length="220" mass="25343">MARLLYYICEVKFIVINKTLKLLIAVITVVGYTLMVVNKVNIGYMIIGLLVIVLISFLLVPEIKQISTKYFSLSKKVNEAMVQYKEFKETVYPILQIELANISSVGYMDAGPKSNELVEFLEKIKKIKINDDRINNLIVVAKSQVLLAFKTELAYYNSKAKGFISTGLKPYYSDDYIDKDSIFVDFKGLENLIDEIEDIKTKGKYQTKLHKLKQFYNENF</sequence>
<dbReference type="AlphaFoldDB" id="A0JQE1"/>
<evidence type="ECO:0000256" key="1">
    <source>
        <dbReference type="SAM" id="Phobius"/>
    </source>
</evidence>
<dbReference type="HOGENOM" id="CLU_080132_0_0_9"/>
<dbReference type="STRING" id="362948.LSL_0277"/>
<evidence type="ECO:0000313" key="2">
    <source>
        <dbReference type="EMBL" id="ABD99091.1"/>
    </source>
</evidence>
<dbReference type="OrthoDB" id="9968841at2"/>
<dbReference type="Proteomes" id="UP000006559">
    <property type="component" value="Chromosome"/>
</dbReference>
<feature type="transmembrane region" description="Helical" evidence="1">
    <location>
        <begin position="20"/>
        <end position="36"/>
    </location>
</feature>
<proteinExistence type="predicted"/>
<accession>A0JQE1</accession>
<reference evidence="2 3" key="1">
    <citation type="journal article" date="2006" name="Proc. Natl. Acad. Sci. U.S.A.">
        <title>Multireplicon genome architecture of Lactobacillus salivarius.</title>
        <authorList>
            <person name="Claesson M.J."/>
            <person name="Li Y."/>
            <person name="Leahy S."/>
            <person name="Canchaya C."/>
            <person name="van Pijkeren J.P."/>
            <person name="Cerdeno-Tarraga A.M."/>
            <person name="Parkhill J."/>
            <person name="Flynn S."/>
            <person name="O'Sullivan G.C."/>
            <person name="Collins J.K."/>
            <person name="Higgins D."/>
            <person name="Shanahan F."/>
            <person name="Fitzgerald G.F."/>
            <person name="van Sinderen D."/>
            <person name="O'Toole P.W."/>
        </authorList>
    </citation>
    <scope>NUCLEOTIDE SEQUENCE [LARGE SCALE GENOMIC DNA]</scope>
    <source>
        <strain evidence="2 3">UCC118</strain>
    </source>
</reference>